<evidence type="ECO:0000313" key="5">
    <source>
        <dbReference type="Proteomes" id="UP000176863"/>
    </source>
</evidence>
<name>A0A1F6CU23_9BACT</name>
<dbReference type="Pfam" id="PF00588">
    <property type="entry name" value="SpoU_methylase"/>
    <property type="match status" value="1"/>
</dbReference>
<dbReference type="PANTHER" id="PTHR46429">
    <property type="entry name" value="23S RRNA (GUANOSINE-2'-O-)-METHYLTRANSFERASE RLMB"/>
    <property type="match status" value="1"/>
</dbReference>
<dbReference type="InterPro" id="IPR029026">
    <property type="entry name" value="tRNA_m1G_MTases_N"/>
</dbReference>
<proteinExistence type="predicted"/>
<dbReference type="GO" id="GO:0003723">
    <property type="term" value="F:RNA binding"/>
    <property type="evidence" value="ECO:0007669"/>
    <property type="project" value="InterPro"/>
</dbReference>
<evidence type="ECO:0000256" key="2">
    <source>
        <dbReference type="ARBA" id="ARBA00022679"/>
    </source>
</evidence>
<dbReference type="AlphaFoldDB" id="A0A1F6CU23"/>
<dbReference type="InterPro" id="IPR029028">
    <property type="entry name" value="Alpha/beta_knot_MTases"/>
</dbReference>
<gene>
    <name evidence="4" type="ORF">A2851_05075</name>
</gene>
<evidence type="ECO:0000313" key="4">
    <source>
        <dbReference type="EMBL" id="OGG52392.1"/>
    </source>
</evidence>
<dbReference type="EMBL" id="MFKT01000029">
    <property type="protein sequence ID" value="OGG52392.1"/>
    <property type="molecule type" value="Genomic_DNA"/>
</dbReference>
<dbReference type="GO" id="GO:0006396">
    <property type="term" value="P:RNA processing"/>
    <property type="evidence" value="ECO:0007669"/>
    <property type="project" value="InterPro"/>
</dbReference>
<protein>
    <recommendedName>
        <fullName evidence="3">tRNA/rRNA methyltransferase SpoU type domain-containing protein</fullName>
    </recommendedName>
</protein>
<dbReference type="Gene3D" id="3.40.1280.10">
    <property type="match status" value="1"/>
</dbReference>
<dbReference type="GO" id="GO:0008173">
    <property type="term" value="F:RNA methyltransferase activity"/>
    <property type="evidence" value="ECO:0007669"/>
    <property type="project" value="InterPro"/>
</dbReference>
<comment type="caution">
    <text evidence="4">The sequence shown here is derived from an EMBL/GenBank/DDBJ whole genome shotgun (WGS) entry which is preliminary data.</text>
</comment>
<dbReference type="InterPro" id="IPR004441">
    <property type="entry name" value="rRNA_MeTrfase_TrmH"/>
</dbReference>
<dbReference type="SUPFAM" id="SSF75217">
    <property type="entry name" value="alpha/beta knot"/>
    <property type="match status" value="1"/>
</dbReference>
<keyword evidence="1" id="KW-0489">Methyltransferase</keyword>
<dbReference type="GO" id="GO:0005829">
    <property type="term" value="C:cytosol"/>
    <property type="evidence" value="ECO:0007669"/>
    <property type="project" value="TreeGrafter"/>
</dbReference>
<sequence>MPIAILLHNIRSAHNVGSIFRTADAAGVAKIYLCGYTPVPIDRFGRPQKEIAKTALGAERSLPWEYFKSPVPLISKLSAGGGSSSGGKKQKWGIVGVEQDRRSRDYRKYRVKAPTLFIFGNEVRGLSHELRAKCDVLIEIPMHGKKESLNVSVAAGIVLFQMLANSH</sequence>
<dbReference type="InterPro" id="IPR001537">
    <property type="entry name" value="SpoU_MeTrfase"/>
</dbReference>
<evidence type="ECO:0000259" key="3">
    <source>
        <dbReference type="Pfam" id="PF00588"/>
    </source>
</evidence>
<accession>A0A1F6CU23</accession>
<keyword evidence="2" id="KW-0808">Transferase</keyword>
<reference evidence="4 5" key="1">
    <citation type="journal article" date="2016" name="Nat. Commun.">
        <title>Thousands of microbial genomes shed light on interconnected biogeochemical processes in an aquifer system.</title>
        <authorList>
            <person name="Anantharaman K."/>
            <person name="Brown C.T."/>
            <person name="Hug L.A."/>
            <person name="Sharon I."/>
            <person name="Castelle C.J."/>
            <person name="Probst A.J."/>
            <person name="Thomas B.C."/>
            <person name="Singh A."/>
            <person name="Wilkins M.J."/>
            <person name="Karaoz U."/>
            <person name="Brodie E.L."/>
            <person name="Williams K.H."/>
            <person name="Hubbard S.S."/>
            <person name="Banfield J.F."/>
        </authorList>
    </citation>
    <scope>NUCLEOTIDE SEQUENCE [LARGE SCALE GENOMIC DNA]</scope>
</reference>
<organism evidence="4 5">
    <name type="scientific">Candidatus Kaiserbacteria bacterium RIFCSPHIGHO2_01_FULL_53_29</name>
    <dbReference type="NCBI Taxonomy" id="1798480"/>
    <lineage>
        <taxon>Bacteria</taxon>
        <taxon>Candidatus Kaiseribacteriota</taxon>
    </lineage>
</organism>
<dbReference type="PANTHER" id="PTHR46429:SF1">
    <property type="entry name" value="23S RRNA (GUANOSINE-2'-O-)-METHYLTRANSFERASE RLMB"/>
    <property type="match status" value="1"/>
</dbReference>
<dbReference type="Proteomes" id="UP000176863">
    <property type="component" value="Unassembled WGS sequence"/>
</dbReference>
<evidence type="ECO:0000256" key="1">
    <source>
        <dbReference type="ARBA" id="ARBA00022603"/>
    </source>
</evidence>
<dbReference type="STRING" id="1798480.A2851_05075"/>
<dbReference type="GO" id="GO:0032259">
    <property type="term" value="P:methylation"/>
    <property type="evidence" value="ECO:0007669"/>
    <property type="project" value="UniProtKB-KW"/>
</dbReference>
<dbReference type="CDD" id="cd18097">
    <property type="entry name" value="SpoU-like"/>
    <property type="match status" value="1"/>
</dbReference>
<feature type="domain" description="tRNA/rRNA methyltransferase SpoU type" evidence="3">
    <location>
        <begin position="3"/>
        <end position="160"/>
    </location>
</feature>